<dbReference type="Pfam" id="PF09402">
    <property type="entry name" value="MSC"/>
    <property type="match status" value="1"/>
</dbReference>
<feature type="compositionally biased region" description="Polar residues" evidence="7">
    <location>
        <begin position="166"/>
        <end position="178"/>
    </location>
</feature>
<feature type="compositionally biased region" description="Low complexity" evidence="7">
    <location>
        <begin position="72"/>
        <end position="92"/>
    </location>
</feature>
<organism evidence="10 11">
    <name type="scientific">Malassezia globosa (strain ATCC MYA-4612 / CBS 7966)</name>
    <name type="common">Dandruff-associated fungus</name>
    <dbReference type="NCBI Taxonomy" id="425265"/>
    <lineage>
        <taxon>Eukaryota</taxon>
        <taxon>Fungi</taxon>
        <taxon>Dikarya</taxon>
        <taxon>Basidiomycota</taxon>
        <taxon>Ustilaginomycotina</taxon>
        <taxon>Malasseziomycetes</taxon>
        <taxon>Malasseziales</taxon>
        <taxon>Malasseziaceae</taxon>
        <taxon>Malassezia</taxon>
    </lineage>
</organism>
<dbReference type="PANTHER" id="PTHR47808">
    <property type="entry name" value="INNER NUCLEAR MEMBRANE PROTEIN HEH2-RELATED"/>
    <property type="match status" value="1"/>
</dbReference>
<dbReference type="GO" id="GO:0003682">
    <property type="term" value="F:chromatin binding"/>
    <property type="evidence" value="ECO:0007669"/>
    <property type="project" value="InterPro"/>
</dbReference>
<evidence type="ECO:0000256" key="5">
    <source>
        <dbReference type="ARBA" id="ARBA00023136"/>
    </source>
</evidence>
<evidence type="ECO:0000256" key="3">
    <source>
        <dbReference type="ARBA" id="ARBA00022692"/>
    </source>
</evidence>
<dbReference type="Proteomes" id="UP000008837">
    <property type="component" value="Unassembled WGS sequence"/>
</dbReference>
<dbReference type="RefSeq" id="XP_001730874.1">
    <property type="nucleotide sequence ID" value="XM_001730822.1"/>
</dbReference>
<dbReference type="PANTHER" id="PTHR47808:SF2">
    <property type="entry name" value="LEM DOMAIN-CONTAINING PROTEIN 2"/>
    <property type="match status" value="1"/>
</dbReference>
<gene>
    <name evidence="10" type="ORF">MGL_1873</name>
</gene>
<dbReference type="InterPro" id="IPR044780">
    <property type="entry name" value="Heh2/Src1"/>
</dbReference>
<dbReference type="InterPro" id="IPR041885">
    <property type="entry name" value="MAN1_winged_helix_dom"/>
</dbReference>
<evidence type="ECO:0000256" key="2">
    <source>
        <dbReference type="ARBA" id="ARBA00022553"/>
    </source>
</evidence>
<name>A8Q219_MALGO</name>
<feature type="domain" description="HeH/LEM" evidence="9">
    <location>
        <begin position="13"/>
        <end position="47"/>
    </location>
</feature>
<evidence type="ECO:0000259" key="8">
    <source>
        <dbReference type="Pfam" id="PF09402"/>
    </source>
</evidence>
<evidence type="ECO:0000313" key="11">
    <source>
        <dbReference type="Proteomes" id="UP000008837"/>
    </source>
</evidence>
<feature type="compositionally biased region" description="Basic and acidic residues" evidence="7">
    <location>
        <begin position="661"/>
        <end position="671"/>
    </location>
</feature>
<dbReference type="GeneID" id="5855181"/>
<comment type="subcellular location">
    <subcellularLocation>
        <location evidence="1">Nucleus inner membrane</location>
    </subcellularLocation>
</comment>
<keyword evidence="11" id="KW-1185">Reference proteome</keyword>
<comment type="caution">
    <text evidence="10">The sequence shown here is derived from an EMBL/GenBank/DDBJ whole genome shotgun (WGS) entry which is preliminary data.</text>
</comment>
<dbReference type="Gene3D" id="1.10.10.1180">
    <property type="entry name" value="MAN1, winged-helix domain"/>
    <property type="match status" value="1"/>
</dbReference>
<dbReference type="Pfam" id="PF12949">
    <property type="entry name" value="HeH"/>
    <property type="match status" value="1"/>
</dbReference>
<evidence type="ECO:0000259" key="9">
    <source>
        <dbReference type="Pfam" id="PF12949"/>
    </source>
</evidence>
<evidence type="ECO:0008006" key="12">
    <source>
        <dbReference type="Google" id="ProtNLM"/>
    </source>
</evidence>
<keyword evidence="5" id="KW-0472">Membrane</keyword>
<dbReference type="InParanoid" id="A8Q219"/>
<dbReference type="InterPro" id="IPR018996">
    <property type="entry name" value="Man1/Src1-like_C"/>
</dbReference>
<feature type="region of interest" description="Disordered" evidence="7">
    <location>
        <begin position="219"/>
        <end position="240"/>
    </location>
</feature>
<dbReference type="GO" id="GO:0005783">
    <property type="term" value="C:endoplasmic reticulum"/>
    <property type="evidence" value="ECO:0007669"/>
    <property type="project" value="TreeGrafter"/>
</dbReference>
<feature type="compositionally biased region" description="Basic and acidic residues" evidence="7">
    <location>
        <begin position="636"/>
        <end position="646"/>
    </location>
</feature>
<dbReference type="GO" id="GO:0005637">
    <property type="term" value="C:nuclear inner membrane"/>
    <property type="evidence" value="ECO:0007669"/>
    <property type="project" value="UniProtKB-SubCell"/>
</dbReference>
<dbReference type="KEGG" id="mgl:MGL_1873"/>
<evidence type="ECO:0000313" key="10">
    <source>
        <dbReference type="EMBL" id="EDP43660.1"/>
    </source>
</evidence>
<dbReference type="InterPro" id="IPR025856">
    <property type="entry name" value="HeH/LEM_domain"/>
</dbReference>
<evidence type="ECO:0000256" key="1">
    <source>
        <dbReference type="ARBA" id="ARBA00004540"/>
    </source>
</evidence>
<dbReference type="CDD" id="cd12935">
    <property type="entry name" value="LEM_like"/>
    <property type="match status" value="1"/>
</dbReference>
<sequence>MSMPFDVAPDVDASTLRVAQLRTILQAHGIMMPGHARKAALVAAFEEHVRPHLVKAESMQAVPEAAPVTPATPAMPAMPATHPSAASSALSTQPKKESTPPSMGIGTPGMRFVSQEQPGASLKASPPASMDIRFSDENPFQRPAVTPTPSRKKAQRLSTPVAKPLTPTSSAKAKSTPVSKAMSHMPHTTSPYTRTPDKVRQIAMAASHELHVPGQAIEMSDSDSADQSADGPTHGFPLLPKENQSLSITQQIRIHWRATLVRWTAWFSVLAWIWFCWQSRLEGYCLSGTQPPVPERPTNVWQALQVVVTPVCTPCPEHGVCVGGQLVACDSSDYTIEEPALAQIPLLAQLVPLGWRARRCVPDTYKLVLASELADALVDYLAHFHGQVRCGRQQAHENAPVEAPLGMYALPETEVKTLLQARTVDTVDAHTYDVLWRMVIDGLLEHAHADMQAIVQNKDARSIRHGSVVDRWLVSPRKTMPVTCRLRLYVLDWAWRHRLALLCTFLALVGTFTLSRRVQRSRIRQHVVSTHTQRVFEQLQKQVLAHMAAMEAGSSRVVPRGIPVPHLRDTILQAEPNPQVRRQLWQHVAKVVERNANVRTRQAQWHGEWQRVWEWMGVVPVERAEIRGGQQLDESRLANSEQHHNDTTTNDINSTDSADGTNHEHADHDVHTASVPHGRHARAWAAQCITF</sequence>
<keyword evidence="2" id="KW-0597">Phosphoprotein</keyword>
<feature type="region of interest" description="Disordered" evidence="7">
    <location>
        <begin position="72"/>
        <end position="107"/>
    </location>
</feature>
<dbReference type="VEuPathDB" id="FungiDB:MGL_1873"/>
<evidence type="ECO:0000256" key="7">
    <source>
        <dbReference type="SAM" id="MobiDB-lite"/>
    </source>
</evidence>
<keyword evidence="3" id="KW-0812">Transmembrane</keyword>
<dbReference type="OMA" id="YILSEPW"/>
<evidence type="ECO:0000256" key="4">
    <source>
        <dbReference type="ARBA" id="ARBA00022989"/>
    </source>
</evidence>
<feature type="compositionally biased region" description="Low complexity" evidence="7">
    <location>
        <begin position="647"/>
        <end position="659"/>
    </location>
</feature>
<feature type="domain" description="Man1/Src1-like C-terminal" evidence="8">
    <location>
        <begin position="267"/>
        <end position="617"/>
    </location>
</feature>
<evidence type="ECO:0000256" key="6">
    <source>
        <dbReference type="ARBA" id="ARBA00023242"/>
    </source>
</evidence>
<feature type="region of interest" description="Disordered" evidence="7">
    <location>
        <begin position="134"/>
        <end position="194"/>
    </location>
</feature>
<keyword evidence="4" id="KW-1133">Transmembrane helix</keyword>
<reference evidence="10 11" key="1">
    <citation type="journal article" date="2007" name="Proc. Natl. Acad. Sci. U.S.A.">
        <title>Dandruff-associated Malassezia genomes reveal convergent and divergent virulence traits shared with plant and human fungal pathogens.</title>
        <authorList>
            <person name="Xu J."/>
            <person name="Saunders C.W."/>
            <person name="Hu P."/>
            <person name="Grant R.A."/>
            <person name="Boekhout T."/>
            <person name="Kuramae E.E."/>
            <person name="Kronstad J.W."/>
            <person name="Deangelis Y.M."/>
            <person name="Reeder N.L."/>
            <person name="Johnstone K.R."/>
            <person name="Leland M."/>
            <person name="Fieno A.M."/>
            <person name="Begley W.M."/>
            <person name="Sun Y."/>
            <person name="Lacey M.P."/>
            <person name="Chaudhary T."/>
            <person name="Keough T."/>
            <person name="Chu L."/>
            <person name="Sears R."/>
            <person name="Yuan B."/>
            <person name="Dawson T.L.Jr."/>
        </authorList>
    </citation>
    <scope>NUCLEOTIDE SEQUENCE [LARGE SCALE GENOMIC DNA]</scope>
    <source>
        <strain evidence="11">ATCC MYA-4612 / CBS 7966</strain>
    </source>
</reference>
<dbReference type="GO" id="GO:0034399">
    <property type="term" value="C:nuclear periphery"/>
    <property type="evidence" value="ECO:0007669"/>
    <property type="project" value="TreeGrafter"/>
</dbReference>
<accession>A8Q219</accession>
<dbReference type="AlphaFoldDB" id="A8Q219"/>
<feature type="region of interest" description="Disordered" evidence="7">
    <location>
        <begin position="636"/>
        <end position="675"/>
    </location>
</feature>
<dbReference type="OrthoDB" id="5376590at2759"/>
<proteinExistence type="predicted"/>
<dbReference type="GO" id="GO:0071763">
    <property type="term" value="P:nuclear membrane organization"/>
    <property type="evidence" value="ECO:0007669"/>
    <property type="project" value="TreeGrafter"/>
</dbReference>
<dbReference type="STRING" id="425265.A8Q219"/>
<keyword evidence="6" id="KW-0539">Nucleus</keyword>
<dbReference type="EMBL" id="AAYY01000006">
    <property type="protein sequence ID" value="EDP43660.1"/>
    <property type="molecule type" value="Genomic_DNA"/>
</dbReference>
<protein>
    <recommendedName>
        <fullName evidence="12">Man1/Src1 C-terminal domain-containing protein</fullName>
    </recommendedName>
</protein>